<feature type="domain" description="Protein export membrane protein SecD/SecF C-terminal" evidence="11">
    <location>
        <begin position="51"/>
        <end position="234"/>
    </location>
</feature>
<keyword evidence="5 10" id="KW-0812">Transmembrane</keyword>
<protein>
    <recommendedName>
        <fullName evidence="2">Protein translocase subunit SecF</fullName>
    </recommendedName>
</protein>
<evidence type="ECO:0000256" key="9">
    <source>
        <dbReference type="ARBA" id="ARBA00023136"/>
    </source>
</evidence>
<dbReference type="AlphaFoldDB" id="A0A0F9J9V1"/>
<dbReference type="Pfam" id="PF02355">
    <property type="entry name" value="SecD_SecF_C"/>
    <property type="match status" value="1"/>
</dbReference>
<accession>A0A0F9J9V1</accession>
<evidence type="ECO:0000256" key="2">
    <source>
        <dbReference type="ARBA" id="ARBA00015792"/>
    </source>
</evidence>
<dbReference type="InterPro" id="IPR022645">
    <property type="entry name" value="SecD/SecF_bac"/>
</dbReference>
<dbReference type="InterPro" id="IPR048634">
    <property type="entry name" value="SecD_SecF_C"/>
</dbReference>
<dbReference type="NCBIfam" id="TIGR00916">
    <property type="entry name" value="2A0604s01"/>
    <property type="match status" value="1"/>
</dbReference>
<comment type="subcellular location">
    <subcellularLocation>
        <location evidence="1">Cell membrane</location>
        <topology evidence="1">Multi-pass membrane protein</topology>
    </subcellularLocation>
</comment>
<evidence type="ECO:0000256" key="3">
    <source>
        <dbReference type="ARBA" id="ARBA00022448"/>
    </source>
</evidence>
<dbReference type="GO" id="GO:0006886">
    <property type="term" value="P:intracellular protein transport"/>
    <property type="evidence" value="ECO:0007669"/>
    <property type="project" value="InterPro"/>
</dbReference>
<dbReference type="InterPro" id="IPR022813">
    <property type="entry name" value="SecD/SecF_arch_bac"/>
</dbReference>
<evidence type="ECO:0000256" key="5">
    <source>
        <dbReference type="ARBA" id="ARBA00022692"/>
    </source>
</evidence>
<evidence type="ECO:0000256" key="7">
    <source>
        <dbReference type="ARBA" id="ARBA00022989"/>
    </source>
</evidence>
<dbReference type="Gene3D" id="1.20.1640.10">
    <property type="entry name" value="Multidrug efflux transporter AcrB transmembrane domain"/>
    <property type="match status" value="1"/>
</dbReference>
<dbReference type="SUPFAM" id="SSF82866">
    <property type="entry name" value="Multidrug efflux transporter AcrB transmembrane domain"/>
    <property type="match status" value="1"/>
</dbReference>
<dbReference type="EMBL" id="LAZR01011965">
    <property type="protein sequence ID" value="KKM50197.1"/>
    <property type="molecule type" value="Genomic_DNA"/>
</dbReference>
<evidence type="ECO:0000256" key="6">
    <source>
        <dbReference type="ARBA" id="ARBA00022927"/>
    </source>
</evidence>
<proteinExistence type="inferred from homology"/>
<evidence type="ECO:0000256" key="8">
    <source>
        <dbReference type="ARBA" id="ARBA00023010"/>
    </source>
</evidence>
<dbReference type="PANTHER" id="PTHR30081">
    <property type="entry name" value="PROTEIN-EXPORT MEMBRANE PROTEIN SEC"/>
    <property type="match status" value="1"/>
</dbReference>
<evidence type="ECO:0000256" key="4">
    <source>
        <dbReference type="ARBA" id="ARBA00022475"/>
    </source>
</evidence>
<organism evidence="12">
    <name type="scientific">marine sediment metagenome</name>
    <dbReference type="NCBI Taxonomy" id="412755"/>
    <lineage>
        <taxon>unclassified sequences</taxon>
        <taxon>metagenomes</taxon>
        <taxon>ecological metagenomes</taxon>
    </lineage>
</organism>
<feature type="transmembrane region" description="Helical" evidence="10">
    <location>
        <begin position="132"/>
        <end position="151"/>
    </location>
</feature>
<dbReference type="PANTHER" id="PTHR30081:SF8">
    <property type="entry name" value="PROTEIN TRANSLOCASE SUBUNIT SECF"/>
    <property type="match status" value="1"/>
</dbReference>
<dbReference type="GO" id="GO:0005886">
    <property type="term" value="C:plasma membrane"/>
    <property type="evidence" value="ECO:0007669"/>
    <property type="project" value="UniProtKB-SubCell"/>
</dbReference>
<feature type="transmembrane region" description="Helical" evidence="10">
    <location>
        <begin position="75"/>
        <end position="93"/>
    </location>
</feature>
<feature type="non-terminal residue" evidence="12">
    <location>
        <position position="1"/>
    </location>
</feature>
<feature type="transmembrane region" description="Helical" evidence="10">
    <location>
        <begin position="100"/>
        <end position="126"/>
    </location>
</feature>
<keyword evidence="4" id="KW-1003">Cell membrane</keyword>
<keyword evidence="8" id="KW-0811">Translocation</keyword>
<keyword evidence="6" id="KW-0653">Protein transport</keyword>
<dbReference type="InterPro" id="IPR055344">
    <property type="entry name" value="SecD_SecF_C_bact"/>
</dbReference>
<dbReference type="HAMAP" id="MF_01464_B">
    <property type="entry name" value="SecF_B"/>
    <property type="match status" value="1"/>
</dbReference>
<gene>
    <name evidence="12" type="ORF">LCGC14_1556190</name>
</gene>
<feature type="transmembrane region" description="Helical" evidence="10">
    <location>
        <begin position="210"/>
        <end position="232"/>
    </location>
</feature>
<dbReference type="NCBIfam" id="TIGR00966">
    <property type="entry name" value="transloc_SecF"/>
    <property type="match status" value="1"/>
</dbReference>
<name>A0A0F9J9V1_9ZZZZ</name>
<evidence type="ECO:0000313" key="12">
    <source>
        <dbReference type="EMBL" id="KKM50197.1"/>
    </source>
</evidence>
<dbReference type="GO" id="GO:0015450">
    <property type="term" value="F:protein-transporting ATPase activity"/>
    <property type="evidence" value="ECO:0007669"/>
    <property type="project" value="InterPro"/>
</dbReference>
<reference evidence="12" key="1">
    <citation type="journal article" date="2015" name="Nature">
        <title>Complex archaea that bridge the gap between prokaryotes and eukaryotes.</title>
        <authorList>
            <person name="Spang A."/>
            <person name="Saw J.H."/>
            <person name="Jorgensen S.L."/>
            <person name="Zaremba-Niedzwiedzka K."/>
            <person name="Martijn J."/>
            <person name="Lind A.E."/>
            <person name="van Eijk R."/>
            <person name="Schleper C."/>
            <person name="Guy L."/>
            <person name="Ettema T.J."/>
        </authorList>
    </citation>
    <scope>NUCLEOTIDE SEQUENCE</scope>
</reference>
<keyword evidence="9 10" id="KW-0472">Membrane</keyword>
<evidence type="ECO:0000256" key="10">
    <source>
        <dbReference type="SAM" id="Phobius"/>
    </source>
</evidence>
<dbReference type="PRINTS" id="PR01755">
    <property type="entry name" value="SECFTRNLCASE"/>
</dbReference>
<keyword evidence="3" id="KW-0813">Transport</keyword>
<feature type="transmembrane region" description="Helical" evidence="10">
    <location>
        <begin position="178"/>
        <end position="198"/>
    </location>
</feature>
<evidence type="ECO:0000259" key="11">
    <source>
        <dbReference type="Pfam" id="PF02355"/>
    </source>
</evidence>
<dbReference type="InterPro" id="IPR005665">
    <property type="entry name" value="SecF_bac"/>
</dbReference>
<evidence type="ECO:0000256" key="1">
    <source>
        <dbReference type="ARBA" id="ARBA00004651"/>
    </source>
</evidence>
<keyword evidence="7 10" id="KW-1133">Transmembrane helix</keyword>
<sequence length="272" mass="30409">KVRQAMSGIEGLNLQVIGNPDNQEFIVKVQAPQDDRDFQEKMEMRIFDSLAEEFDEANVEIRQTDFVGPRYSEDLVGQAISITMVALVLILLYTAFRFHFIFAAAAVICLLHDVAIMLGVLAVFHLEVTTTTAAAILTIIGYSLNDTIVIFDRIRENRSLLRDADLVTIINTSITQSLGRTILTSLTTLMAVVSIYIFGTGEIRSFALNLIIGVVVGTYSTIYIASSIVLGWQRAIERRRRAIELKKLKNKFGFQILMSGVMDHLHPLIIIT</sequence>
<comment type="caution">
    <text evidence="12">The sequence shown here is derived from an EMBL/GenBank/DDBJ whole genome shotgun (WGS) entry which is preliminary data.</text>
</comment>